<dbReference type="InterPro" id="IPR015375">
    <property type="entry name" value="NADH_PPase-like_N"/>
</dbReference>
<comment type="subunit">
    <text evidence="8">Homodimer.</text>
</comment>
<keyword evidence="3 8" id="KW-0378">Hydrolase</keyword>
<dbReference type="InterPro" id="IPR015797">
    <property type="entry name" value="NUDIX_hydrolase-like_dom_sf"/>
</dbReference>
<feature type="binding site" evidence="8">
    <location>
        <begin position="234"/>
        <end position="241"/>
    </location>
    <ligand>
        <name>substrate</name>
    </ligand>
</feature>
<feature type="binding site" evidence="8">
    <location>
        <position position="200"/>
    </location>
    <ligand>
        <name>a divalent metal cation</name>
        <dbReference type="ChEBI" id="CHEBI:60240"/>
        <label>1</label>
    </ligand>
</feature>
<feature type="binding site" evidence="8">
    <location>
        <position position="283"/>
    </location>
    <ligand>
        <name>substrate</name>
    </ligand>
</feature>
<dbReference type="Pfam" id="PF00293">
    <property type="entry name" value="NUDIX"/>
    <property type="match status" value="1"/>
</dbReference>
<keyword evidence="2 8" id="KW-0479">Metal-binding</keyword>
<dbReference type="InterPro" id="IPR000086">
    <property type="entry name" value="NUDIX_hydrolase_dom"/>
</dbReference>
<feature type="binding site" evidence="8">
    <location>
        <position position="216"/>
    </location>
    <ligand>
        <name>a divalent metal cation</name>
        <dbReference type="ChEBI" id="CHEBI:60240"/>
        <label>3</label>
    </ligand>
</feature>
<feature type="binding site" evidence="8">
    <location>
        <position position="158"/>
    </location>
    <ligand>
        <name>Zn(2+)</name>
        <dbReference type="ChEBI" id="CHEBI:29105"/>
    </ligand>
</feature>
<feature type="domain" description="Nudix hydrolase" evidence="9">
    <location>
        <begin position="167"/>
        <end position="292"/>
    </location>
</feature>
<dbReference type="PROSITE" id="PS51462">
    <property type="entry name" value="NUDIX"/>
    <property type="match status" value="1"/>
</dbReference>
<name>A0A947DHX8_9CYAN</name>
<evidence type="ECO:0000256" key="3">
    <source>
        <dbReference type="ARBA" id="ARBA00022801"/>
    </source>
</evidence>
<feature type="binding site" evidence="8">
    <location>
        <position position="220"/>
    </location>
    <ligand>
        <name>a divalent metal cation</name>
        <dbReference type="ChEBI" id="CHEBI:60240"/>
        <label>3</label>
    </ligand>
</feature>
<feature type="binding site" evidence="8">
    <location>
        <position position="220"/>
    </location>
    <ligand>
        <name>a divalent metal cation</name>
        <dbReference type="ChEBI" id="CHEBI:60240"/>
        <label>1</label>
    </ligand>
</feature>
<feature type="binding site" evidence="8">
    <location>
        <position position="216"/>
    </location>
    <ligand>
        <name>a divalent metal cation</name>
        <dbReference type="ChEBI" id="CHEBI:60240"/>
        <label>2</label>
    </ligand>
</feature>
<dbReference type="RefSeq" id="WP_215610317.1">
    <property type="nucleotide sequence ID" value="NZ_JADOES010000041.1"/>
</dbReference>
<sequence length="296" mass="32829">MRELLAPDMQSGMNPFGVPPAFVPGVDPAEAPEGLGWWFGFCGSQMLVITGNELQGESDVGVPQVVSLDKLGINVVRSQYLGTLENRPCYAAQLPTDLDLPPELALKHLRGLYGQLDDTFFAIAGRATQLVEWDRTHQYCGSCATPMEQSIHERVKHCPQCDLRQYPRLSPAVIMLVSRGPEILLAHAPRFRDGMYSILAGFVEPGESLEETVAREVREEVGIEVKDIRYFGSQPWPFPNSLMIGFTARYASGNIVIDPTEIETADWFTKDNLPPVPGKLSIARKLIDWFVEQAAV</sequence>
<reference evidence="10" key="2">
    <citation type="journal article" date="2021" name="Mar. Drugs">
        <title>Genome Reduction and Secondary Metabolism of the Marine Sponge-Associated Cyanobacterium Leptothoe.</title>
        <authorList>
            <person name="Konstantinou D."/>
            <person name="Popin R.V."/>
            <person name="Fewer D.P."/>
            <person name="Sivonen K."/>
            <person name="Gkelis S."/>
        </authorList>
    </citation>
    <scope>NUCLEOTIDE SEQUENCE</scope>
    <source>
        <strain evidence="10">TAU-MAC 1115</strain>
    </source>
</reference>
<feature type="binding site" evidence="8">
    <location>
        <position position="261"/>
    </location>
    <ligand>
        <name>a divalent metal cation</name>
        <dbReference type="ChEBI" id="CHEBI:60240"/>
        <label>1</label>
    </ligand>
</feature>
<dbReference type="InterPro" id="IPR022925">
    <property type="entry name" value="RNA_Hydrolase_NudC"/>
</dbReference>
<evidence type="ECO:0000256" key="4">
    <source>
        <dbReference type="ARBA" id="ARBA00022842"/>
    </source>
</evidence>
<dbReference type="NCBIfam" id="NF001299">
    <property type="entry name" value="PRK00241.1"/>
    <property type="match status" value="1"/>
</dbReference>
<keyword evidence="5 8" id="KW-0520">NAD</keyword>
<feature type="short sequence motif" description="Nudix box" evidence="8">
    <location>
        <begin position="201"/>
        <end position="222"/>
    </location>
</feature>
<evidence type="ECO:0000256" key="8">
    <source>
        <dbReference type="HAMAP-Rule" id="MF_00297"/>
    </source>
</evidence>
<dbReference type="Proteomes" id="UP000717364">
    <property type="component" value="Unassembled WGS sequence"/>
</dbReference>
<evidence type="ECO:0000256" key="5">
    <source>
        <dbReference type="ARBA" id="ARBA00023027"/>
    </source>
</evidence>
<dbReference type="GO" id="GO:0006742">
    <property type="term" value="P:NADP+ catabolic process"/>
    <property type="evidence" value="ECO:0007669"/>
    <property type="project" value="TreeGrafter"/>
</dbReference>
<keyword evidence="11" id="KW-1185">Reference proteome</keyword>
<dbReference type="GO" id="GO:0008270">
    <property type="term" value="F:zinc ion binding"/>
    <property type="evidence" value="ECO:0007669"/>
    <property type="project" value="UniProtKB-UniRule"/>
</dbReference>
<dbReference type="PROSITE" id="PS00893">
    <property type="entry name" value="NUDIX_BOX"/>
    <property type="match status" value="1"/>
</dbReference>
<evidence type="ECO:0000256" key="2">
    <source>
        <dbReference type="ARBA" id="ARBA00022723"/>
    </source>
</evidence>
<accession>A0A947DHX8</accession>
<dbReference type="FunFam" id="3.90.79.10:FF:000051">
    <property type="entry name" value="Probable NADH pyrophosphatase"/>
    <property type="match status" value="1"/>
</dbReference>
<dbReference type="GO" id="GO:0000287">
    <property type="term" value="F:magnesium ion binding"/>
    <property type="evidence" value="ECO:0007669"/>
    <property type="project" value="UniProtKB-UniRule"/>
</dbReference>
<reference evidence="10" key="1">
    <citation type="submission" date="2020-11" db="EMBL/GenBank/DDBJ databases">
        <authorList>
            <person name="Konstantinou D."/>
            <person name="Gkelis S."/>
            <person name="Popin R."/>
            <person name="Fewer D."/>
            <person name="Sivonen K."/>
        </authorList>
    </citation>
    <scope>NUCLEOTIDE SEQUENCE</scope>
    <source>
        <strain evidence="10">TAU-MAC 1115</strain>
    </source>
</reference>
<evidence type="ECO:0000313" key="11">
    <source>
        <dbReference type="Proteomes" id="UP000717364"/>
    </source>
</evidence>
<comment type="catalytic activity">
    <reaction evidence="7">
        <text>a 5'-end NAD(+)-phospho-ribonucleoside in mRNA + H2O = a 5'-end phospho-adenosine-phospho-ribonucleoside in mRNA + beta-nicotinamide D-ribonucleotide + 2 H(+)</text>
        <dbReference type="Rhea" id="RHEA:60876"/>
        <dbReference type="Rhea" id="RHEA-COMP:15698"/>
        <dbReference type="Rhea" id="RHEA-COMP:15719"/>
        <dbReference type="ChEBI" id="CHEBI:14649"/>
        <dbReference type="ChEBI" id="CHEBI:15377"/>
        <dbReference type="ChEBI" id="CHEBI:15378"/>
        <dbReference type="ChEBI" id="CHEBI:144029"/>
        <dbReference type="ChEBI" id="CHEBI:144051"/>
    </reaction>
    <physiologicalReaction direction="left-to-right" evidence="7">
        <dbReference type="Rhea" id="RHEA:60877"/>
    </physiologicalReaction>
</comment>
<evidence type="ECO:0000259" key="9">
    <source>
        <dbReference type="PROSITE" id="PS51462"/>
    </source>
</evidence>
<comment type="catalytic activity">
    <reaction evidence="8">
        <text>NADH + H2O = reduced beta-nicotinamide D-ribonucleotide + AMP + 2 H(+)</text>
        <dbReference type="Rhea" id="RHEA:48868"/>
        <dbReference type="ChEBI" id="CHEBI:15377"/>
        <dbReference type="ChEBI" id="CHEBI:15378"/>
        <dbReference type="ChEBI" id="CHEBI:57945"/>
        <dbReference type="ChEBI" id="CHEBI:90832"/>
        <dbReference type="ChEBI" id="CHEBI:456215"/>
        <dbReference type="EC" id="3.6.1.22"/>
    </reaction>
</comment>
<dbReference type="SUPFAM" id="SSF55811">
    <property type="entry name" value="Nudix"/>
    <property type="match status" value="2"/>
</dbReference>
<evidence type="ECO:0000256" key="1">
    <source>
        <dbReference type="ARBA" id="ARBA00009595"/>
    </source>
</evidence>
<feature type="binding site" evidence="8">
    <location>
        <position position="140"/>
    </location>
    <ligand>
        <name>Zn(2+)</name>
        <dbReference type="ChEBI" id="CHEBI:29105"/>
    </ligand>
</feature>
<dbReference type="EC" id="3.6.1.-" evidence="8"/>
<evidence type="ECO:0000256" key="7">
    <source>
        <dbReference type="ARBA" id="ARBA00023679"/>
    </source>
</evidence>
<feature type="binding site" evidence="8">
    <location>
        <position position="166"/>
    </location>
    <ligand>
        <name>substrate</name>
    </ligand>
</feature>
<keyword evidence="8" id="KW-0862">Zinc</keyword>
<dbReference type="GO" id="GO:0000210">
    <property type="term" value="F:NAD+ diphosphatase activity"/>
    <property type="evidence" value="ECO:0007669"/>
    <property type="project" value="UniProtKB-UniRule"/>
</dbReference>
<organism evidence="10 11">
    <name type="scientific">Leptothoe spongobia TAU-MAC 1115</name>
    <dbReference type="NCBI Taxonomy" id="1967444"/>
    <lineage>
        <taxon>Bacteria</taxon>
        <taxon>Bacillati</taxon>
        <taxon>Cyanobacteriota</taxon>
        <taxon>Cyanophyceae</taxon>
        <taxon>Nodosilineales</taxon>
        <taxon>Cymatolegaceae</taxon>
        <taxon>Leptothoe</taxon>
        <taxon>Leptothoe spongobia</taxon>
    </lineage>
</organism>
<comment type="similarity">
    <text evidence="1 8">Belongs to the Nudix hydrolase family. NudC subfamily.</text>
</comment>
<dbReference type="CDD" id="cd03429">
    <property type="entry name" value="NUDIX_NADH_pyrophosphatase_Nudt13"/>
    <property type="match status" value="1"/>
</dbReference>
<dbReference type="Gene3D" id="3.90.79.20">
    <property type="match status" value="1"/>
</dbReference>
<feature type="binding site" evidence="8">
    <location>
        <position position="153"/>
    </location>
    <ligand>
        <name>substrate</name>
    </ligand>
</feature>
<dbReference type="Pfam" id="PF09296">
    <property type="entry name" value="NUDIX-like"/>
    <property type="match status" value="1"/>
</dbReference>
<comment type="caution">
    <text evidence="10">The sequence shown here is derived from an EMBL/GenBank/DDBJ whole genome shotgun (WGS) entry which is preliminary data.</text>
</comment>
<dbReference type="HAMAP" id="MF_00297">
    <property type="entry name" value="Nudix_NudC"/>
    <property type="match status" value="1"/>
</dbReference>
<comment type="cofactor">
    <cofactor evidence="8">
        <name>Zn(2+)</name>
        <dbReference type="ChEBI" id="CHEBI:29105"/>
    </cofactor>
    <text evidence="8">Binds 1 zinc ion per subunit.</text>
</comment>
<keyword evidence="4 8" id="KW-0460">Magnesium</keyword>
<dbReference type="Gene3D" id="3.90.79.10">
    <property type="entry name" value="Nucleoside Triphosphate Pyrophosphohydrolase"/>
    <property type="match status" value="1"/>
</dbReference>
<protein>
    <recommendedName>
        <fullName evidence="8">NAD-capped RNA hydrolase NudC</fullName>
        <shortName evidence="8">DeNADding enzyme NudC</shortName>
        <ecNumber evidence="8">3.6.1.-</ecNumber>
    </recommendedName>
    <alternativeName>
        <fullName evidence="8">NADH pyrophosphatase</fullName>
        <ecNumber evidence="8">3.6.1.22</ecNumber>
    </alternativeName>
</protein>
<dbReference type="InterPro" id="IPR015376">
    <property type="entry name" value="Znr_NADH_PPase"/>
</dbReference>
<dbReference type="InterPro" id="IPR020084">
    <property type="entry name" value="NUDIX_hydrolase_CS"/>
</dbReference>
<dbReference type="InterPro" id="IPR020476">
    <property type="entry name" value="Nudix_hydrolase"/>
</dbReference>
<dbReference type="Pfam" id="PF09297">
    <property type="entry name" value="Zn_ribbon_NUD"/>
    <property type="match status" value="1"/>
</dbReference>
<comment type="cofactor">
    <cofactor evidence="8">
        <name>Mg(2+)</name>
        <dbReference type="ChEBI" id="CHEBI:18420"/>
    </cofactor>
    <cofactor evidence="8">
        <name>Mn(2+)</name>
        <dbReference type="ChEBI" id="CHEBI:29035"/>
    </cofactor>
    <text evidence="8">Divalent metal cations. Mg(2+) or Mn(2+).</text>
</comment>
<evidence type="ECO:0000313" key="10">
    <source>
        <dbReference type="EMBL" id="MBT9317252.1"/>
    </source>
</evidence>
<evidence type="ECO:0000256" key="6">
    <source>
        <dbReference type="ARBA" id="ARBA00023211"/>
    </source>
</evidence>
<dbReference type="EC" id="3.6.1.22" evidence="8"/>
<feature type="binding site" evidence="8">
    <location>
        <position position="261"/>
    </location>
    <ligand>
        <name>a divalent metal cation</name>
        <dbReference type="ChEBI" id="CHEBI:60240"/>
        <label>3</label>
    </ligand>
</feature>
<feature type="binding site" evidence="8">
    <location>
        <position position="110"/>
    </location>
    <ligand>
        <name>substrate</name>
    </ligand>
</feature>
<dbReference type="AlphaFoldDB" id="A0A947DHX8"/>
<dbReference type="PANTHER" id="PTHR42904:SF6">
    <property type="entry name" value="NAD-CAPPED RNA HYDROLASE NUDT12"/>
    <property type="match status" value="1"/>
</dbReference>
<feature type="binding site" evidence="8">
    <location>
        <position position="143"/>
    </location>
    <ligand>
        <name>Zn(2+)</name>
        <dbReference type="ChEBI" id="CHEBI:29105"/>
    </ligand>
</feature>
<feature type="binding site" evidence="8">
    <location>
        <position position="161"/>
    </location>
    <ligand>
        <name>Zn(2+)</name>
        <dbReference type="ChEBI" id="CHEBI:29105"/>
    </ligand>
</feature>
<dbReference type="GO" id="GO:0005829">
    <property type="term" value="C:cytosol"/>
    <property type="evidence" value="ECO:0007669"/>
    <property type="project" value="TreeGrafter"/>
</dbReference>
<comment type="function">
    <text evidence="8">mRNA decapping enzyme that specifically removes the nicotinamide adenine dinucleotide (NAD) cap from a subset of mRNAs by hydrolyzing the diphosphate linkage to produce nicotinamide mononucleotide (NMN) and 5' monophosphate mRNA. The NAD-cap is present at the 5'-end of some mRNAs and stabilizes RNA against 5'-processing. Has preference for mRNAs with a 5'-end purine. Catalyzes the hydrolysis of a broad range of dinucleotide pyrophosphates.</text>
</comment>
<dbReference type="EMBL" id="JADOES010000041">
    <property type="protein sequence ID" value="MBT9317252.1"/>
    <property type="molecule type" value="Genomic_DNA"/>
</dbReference>
<comment type="caution">
    <text evidence="8">Lacks conserved residue(s) required for the propagation of feature annotation.</text>
</comment>
<dbReference type="PANTHER" id="PTHR42904">
    <property type="entry name" value="NUDIX HYDROLASE, NUDC SUBFAMILY"/>
    <property type="match status" value="1"/>
</dbReference>
<comment type="catalytic activity">
    <reaction evidence="8">
        <text>NAD(+) + H2O = beta-nicotinamide D-ribonucleotide + AMP + 2 H(+)</text>
        <dbReference type="Rhea" id="RHEA:11800"/>
        <dbReference type="ChEBI" id="CHEBI:14649"/>
        <dbReference type="ChEBI" id="CHEBI:15377"/>
        <dbReference type="ChEBI" id="CHEBI:15378"/>
        <dbReference type="ChEBI" id="CHEBI:57540"/>
        <dbReference type="ChEBI" id="CHEBI:456215"/>
        <dbReference type="EC" id="3.6.1.22"/>
    </reaction>
</comment>
<dbReference type="InterPro" id="IPR049734">
    <property type="entry name" value="NudC-like_C"/>
</dbReference>
<keyword evidence="6 8" id="KW-0464">Manganese</keyword>
<dbReference type="InterPro" id="IPR050241">
    <property type="entry name" value="NAD-cap_RNA_hydrolase_NudC"/>
</dbReference>
<dbReference type="GO" id="GO:0019677">
    <property type="term" value="P:NAD+ catabolic process"/>
    <property type="evidence" value="ECO:0007669"/>
    <property type="project" value="TreeGrafter"/>
</dbReference>
<proteinExistence type="inferred from homology"/>
<dbReference type="GO" id="GO:0030145">
    <property type="term" value="F:manganese ion binding"/>
    <property type="evidence" value="ECO:0007669"/>
    <property type="project" value="UniProtKB-UniRule"/>
</dbReference>
<dbReference type="PRINTS" id="PR00502">
    <property type="entry name" value="NUDIXFAMILY"/>
</dbReference>
<gene>
    <name evidence="8 10" type="primary">nudC</name>
    <name evidence="10" type="ORF">IXB50_17650</name>
</gene>
<dbReference type="GO" id="GO:0035529">
    <property type="term" value="F:NADH pyrophosphatase activity"/>
    <property type="evidence" value="ECO:0007669"/>
    <property type="project" value="TreeGrafter"/>
</dbReference>